<feature type="region of interest" description="Disordered" evidence="1">
    <location>
        <begin position="1"/>
        <end position="22"/>
    </location>
</feature>
<evidence type="ECO:0000313" key="3">
    <source>
        <dbReference type="Proteomes" id="UP000188268"/>
    </source>
</evidence>
<proteinExistence type="predicted"/>
<feature type="compositionally biased region" description="Basic and acidic residues" evidence="1">
    <location>
        <begin position="1"/>
        <end position="10"/>
    </location>
</feature>
<reference evidence="2 3" key="1">
    <citation type="submission" date="2013-09" db="EMBL/GenBank/DDBJ databases">
        <title>Corchorus capsularis genome sequencing.</title>
        <authorList>
            <person name="Alam M."/>
            <person name="Haque M.S."/>
            <person name="Islam M.S."/>
            <person name="Emdad E.M."/>
            <person name="Islam M.M."/>
            <person name="Ahmed B."/>
            <person name="Halim A."/>
            <person name="Hossen Q.M.M."/>
            <person name="Hossain M.Z."/>
            <person name="Ahmed R."/>
            <person name="Khan M.M."/>
            <person name="Islam R."/>
            <person name="Rashid M.M."/>
            <person name="Khan S.A."/>
            <person name="Rahman M.S."/>
            <person name="Alam M."/>
        </authorList>
    </citation>
    <scope>NUCLEOTIDE SEQUENCE [LARGE SCALE GENOMIC DNA]</scope>
    <source>
        <strain evidence="3">cv. CVL-1</strain>
        <tissue evidence="2">Whole seedling</tissue>
    </source>
</reference>
<protein>
    <submittedName>
        <fullName evidence="2">Uncharacterized protein</fullName>
    </submittedName>
</protein>
<evidence type="ECO:0000313" key="2">
    <source>
        <dbReference type="EMBL" id="OMO59421.1"/>
    </source>
</evidence>
<dbReference type="EMBL" id="AWWV01013953">
    <property type="protein sequence ID" value="OMO59421.1"/>
    <property type="molecule type" value="Genomic_DNA"/>
</dbReference>
<keyword evidence="3" id="KW-1185">Reference proteome</keyword>
<sequence>MAYHSAKDHQTPAQSSLKLTNWWQFEREGGDRNQVK</sequence>
<organism evidence="2 3">
    <name type="scientific">Corchorus capsularis</name>
    <name type="common">Jute</name>
    <dbReference type="NCBI Taxonomy" id="210143"/>
    <lineage>
        <taxon>Eukaryota</taxon>
        <taxon>Viridiplantae</taxon>
        <taxon>Streptophyta</taxon>
        <taxon>Embryophyta</taxon>
        <taxon>Tracheophyta</taxon>
        <taxon>Spermatophyta</taxon>
        <taxon>Magnoliopsida</taxon>
        <taxon>eudicotyledons</taxon>
        <taxon>Gunneridae</taxon>
        <taxon>Pentapetalae</taxon>
        <taxon>rosids</taxon>
        <taxon>malvids</taxon>
        <taxon>Malvales</taxon>
        <taxon>Malvaceae</taxon>
        <taxon>Grewioideae</taxon>
        <taxon>Apeibeae</taxon>
        <taxon>Corchorus</taxon>
    </lineage>
</organism>
<accession>A0A1R3GMX9</accession>
<name>A0A1R3GMX9_COCAP</name>
<dbReference type="AlphaFoldDB" id="A0A1R3GMX9"/>
<gene>
    <name evidence="2" type="ORF">CCACVL1_24838</name>
</gene>
<comment type="caution">
    <text evidence="2">The sequence shown here is derived from an EMBL/GenBank/DDBJ whole genome shotgun (WGS) entry which is preliminary data.</text>
</comment>
<evidence type="ECO:0000256" key="1">
    <source>
        <dbReference type="SAM" id="MobiDB-lite"/>
    </source>
</evidence>
<dbReference type="Proteomes" id="UP000188268">
    <property type="component" value="Unassembled WGS sequence"/>
</dbReference>
<dbReference type="Gramene" id="OMO59421">
    <property type="protein sequence ID" value="OMO59421"/>
    <property type="gene ID" value="CCACVL1_24838"/>
</dbReference>
<feature type="compositionally biased region" description="Polar residues" evidence="1">
    <location>
        <begin position="11"/>
        <end position="22"/>
    </location>
</feature>